<gene>
    <name evidence="3" type="ORF">E1H14_10635</name>
</gene>
<sequence length="152" mass="15398">MNHAITGTGSQAFGYGISQYFAFLFMNIILIGLVITLAHKSYEMIFDTADNVMRWVGFGSRPLGEVQGEASTNRVYAGAAMYTRDASGAMVAKGSPGGSPRAAATTGATEKSESTSSASVNNSSVQGGTDSTGPTQTPAGSGSGKAGGGKQL</sequence>
<accession>A0A5A9W1X8</accession>
<feature type="compositionally biased region" description="Gly residues" evidence="1">
    <location>
        <begin position="141"/>
        <end position="152"/>
    </location>
</feature>
<dbReference type="Proteomes" id="UP000325302">
    <property type="component" value="Unassembled WGS sequence"/>
</dbReference>
<proteinExistence type="predicted"/>
<dbReference type="EMBL" id="SMRS01000007">
    <property type="protein sequence ID" value="KAA0874219.1"/>
    <property type="molecule type" value="Genomic_DNA"/>
</dbReference>
<keyword evidence="2" id="KW-1133">Transmembrane helix</keyword>
<organism evidence="3 4">
    <name type="scientific">Nitrincola tapanii</name>
    <dbReference type="NCBI Taxonomy" id="1708751"/>
    <lineage>
        <taxon>Bacteria</taxon>
        <taxon>Pseudomonadati</taxon>
        <taxon>Pseudomonadota</taxon>
        <taxon>Gammaproteobacteria</taxon>
        <taxon>Oceanospirillales</taxon>
        <taxon>Oceanospirillaceae</taxon>
        <taxon>Nitrincola</taxon>
    </lineage>
</organism>
<name>A0A5A9W1X8_9GAMM</name>
<keyword evidence="2" id="KW-0812">Transmembrane</keyword>
<feature type="region of interest" description="Disordered" evidence="1">
    <location>
        <begin position="90"/>
        <end position="152"/>
    </location>
</feature>
<dbReference type="AlphaFoldDB" id="A0A5A9W1X8"/>
<reference evidence="3 4" key="1">
    <citation type="submission" date="2019-03" db="EMBL/GenBank/DDBJ databases">
        <title>Nitrincola sp. nov. isolated from an Indian soda lake.</title>
        <authorList>
            <person name="Joshi A."/>
            <person name="Thite S.V."/>
            <person name="Joseph N."/>
            <person name="Dhotre D."/>
            <person name="Moorthy M."/>
            <person name="Shouche Y.S."/>
        </authorList>
    </citation>
    <scope>NUCLEOTIDE SEQUENCE [LARGE SCALE GENOMIC DNA]</scope>
    <source>
        <strain evidence="3 4">MEB193</strain>
    </source>
</reference>
<dbReference type="OrthoDB" id="7010241at2"/>
<protein>
    <submittedName>
        <fullName evidence="3">Uncharacterized protein</fullName>
    </submittedName>
</protein>
<dbReference type="RefSeq" id="WP_149391451.1">
    <property type="nucleotide sequence ID" value="NZ_SMRS01000007.1"/>
</dbReference>
<evidence type="ECO:0000313" key="3">
    <source>
        <dbReference type="EMBL" id="KAA0874219.1"/>
    </source>
</evidence>
<comment type="caution">
    <text evidence="3">The sequence shown here is derived from an EMBL/GenBank/DDBJ whole genome shotgun (WGS) entry which is preliminary data.</text>
</comment>
<evidence type="ECO:0000313" key="4">
    <source>
        <dbReference type="Proteomes" id="UP000325302"/>
    </source>
</evidence>
<evidence type="ECO:0000256" key="1">
    <source>
        <dbReference type="SAM" id="MobiDB-lite"/>
    </source>
</evidence>
<keyword evidence="4" id="KW-1185">Reference proteome</keyword>
<keyword evidence="2" id="KW-0472">Membrane</keyword>
<evidence type="ECO:0000256" key="2">
    <source>
        <dbReference type="SAM" id="Phobius"/>
    </source>
</evidence>
<feature type="compositionally biased region" description="Polar residues" evidence="1">
    <location>
        <begin position="126"/>
        <end position="138"/>
    </location>
</feature>
<feature type="transmembrane region" description="Helical" evidence="2">
    <location>
        <begin position="20"/>
        <end position="38"/>
    </location>
</feature>
<feature type="compositionally biased region" description="Low complexity" evidence="1">
    <location>
        <begin position="102"/>
        <end position="125"/>
    </location>
</feature>